<keyword evidence="1" id="KW-1133">Transmembrane helix</keyword>
<evidence type="ECO:0000313" key="3">
    <source>
        <dbReference type="Proteomes" id="UP000249518"/>
    </source>
</evidence>
<keyword evidence="1" id="KW-0812">Transmembrane</keyword>
<organism evidence="2 3">
    <name type="scientific">Flavobacterium lacus</name>
    <dbReference type="NCBI Taxonomy" id="1353778"/>
    <lineage>
        <taxon>Bacteria</taxon>
        <taxon>Pseudomonadati</taxon>
        <taxon>Bacteroidota</taxon>
        <taxon>Flavobacteriia</taxon>
        <taxon>Flavobacteriales</taxon>
        <taxon>Flavobacteriaceae</taxon>
        <taxon>Flavobacterium</taxon>
    </lineage>
</organism>
<keyword evidence="3" id="KW-1185">Reference proteome</keyword>
<dbReference type="EMBL" id="QLSV01000011">
    <property type="protein sequence ID" value="RAR47133.1"/>
    <property type="molecule type" value="Genomic_DNA"/>
</dbReference>
<feature type="transmembrane region" description="Helical" evidence="1">
    <location>
        <begin position="67"/>
        <end position="85"/>
    </location>
</feature>
<accession>A0A328WLS9</accession>
<dbReference type="AlphaFoldDB" id="A0A328WLS9"/>
<gene>
    <name evidence="2" type="ORF">B0I10_11141</name>
</gene>
<dbReference type="OrthoDB" id="1450824at2"/>
<reference evidence="2 3" key="1">
    <citation type="submission" date="2018-06" db="EMBL/GenBank/DDBJ databases">
        <title>Genomic Encyclopedia of Type Strains, Phase III (KMG-III): the genomes of soil and plant-associated and newly described type strains.</title>
        <authorList>
            <person name="Whitman W."/>
        </authorList>
    </citation>
    <scope>NUCLEOTIDE SEQUENCE [LARGE SCALE GENOMIC DNA]</scope>
    <source>
        <strain evidence="2 3">CGMCC 1.12504</strain>
    </source>
</reference>
<dbReference type="RefSeq" id="WP_146740349.1">
    <property type="nucleotide sequence ID" value="NZ_QLSV01000011.1"/>
</dbReference>
<evidence type="ECO:0000313" key="2">
    <source>
        <dbReference type="EMBL" id="RAR47133.1"/>
    </source>
</evidence>
<protein>
    <submittedName>
        <fullName evidence="2">Uncharacterized protein</fullName>
    </submittedName>
</protein>
<sequence>MPGEGSMLHALISLRNNKRNRIDKLKRLENTSNETSEFVNHVQATPELLESIREKMQAERKVEQKKLIIKIVLFLIVLSIVIYIFNHNWKWIEGFFFKVK</sequence>
<evidence type="ECO:0000256" key="1">
    <source>
        <dbReference type="SAM" id="Phobius"/>
    </source>
</evidence>
<proteinExistence type="predicted"/>
<comment type="caution">
    <text evidence="2">The sequence shown here is derived from an EMBL/GenBank/DDBJ whole genome shotgun (WGS) entry which is preliminary data.</text>
</comment>
<dbReference type="Proteomes" id="UP000249518">
    <property type="component" value="Unassembled WGS sequence"/>
</dbReference>
<name>A0A328WLS9_9FLAO</name>
<keyword evidence="1" id="KW-0472">Membrane</keyword>